<dbReference type="InterPro" id="IPR038136">
    <property type="entry name" value="CofD-like_dom_sf"/>
</dbReference>
<evidence type="ECO:0000313" key="4">
    <source>
        <dbReference type="Proteomes" id="UP000031518"/>
    </source>
</evidence>
<dbReference type="PANTHER" id="PTHR30135:SF3">
    <property type="entry name" value="GLUCONEOGENESIS FACTOR-RELATED"/>
    <property type="match status" value="1"/>
</dbReference>
<comment type="similarity">
    <text evidence="2">Belongs to the gluconeogenesis factor family.</text>
</comment>
<comment type="subcellular location">
    <subcellularLocation>
        <location evidence="2">Cytoplasm</location>
    </subcellularLocation>
</comment>
<reference evidence="3 4" key="1">
    <citation type="submission" date="2013-12" db="EMBL/GenBank/DDBJ databases">
        <authorList>
            <person name="Stott M."/>
        </authorList>
    </citation>
    <scope>NUCLEOTIDE SEQUENCE [LARGE SCALE GENOMIC DNA]</scope>
    <source>
        <strain evidence="3 4">K22</strain>
    </source>
</reference>
<comment type="function">
    <text evidence="2">Required for morphogenesis under gluconeogenic growth conditions.</text>
</comment>
<dbReference type="PANTHER" id="PTHR30135">
    <property type="entry name" value="UNCHARACTERIZED PROTEIN YVCK-RELATED"/>
    <property type="match status" value="1"/>
</dbReference>
<dbReference type="CDD" id="cd07187">
    <property type="entry name" value="YvcK_like"/>
    <property type="match status" value="1"/>
</dbReference>
<dbReference type="InterPro" id="IPR002882">
    <property type="entry name" value="CofD"/>
</dbReference>
<dbReference type="STRING" id="454194.PYK22_00470"/>
<dbReference type="HAMAP" id="MF_00973">
    <property type="entry name" value="Gluconeogen_factor"/>
    <property type="match status" value="1"/>
</dbReference>
<dbReference type="NCBIfam" id="TIGR01826">
    <property type="entry name" value="CofD_related"/>
    <property type="match status" value="1"/>
</dbReference>
<accession>A0A0B6WTW0</accession>
<dbReference type="Gene3D" id="3.40.50.10680">
    <property type="entry name" value="CofD-like domains"/>
    <property type="match status" value="1"/>
</dbReference>
<sequence>MRTDRGLKLVAIGGGTGLSTLLSGLKRFVGKPSEEGGPWLESLAAIVTVSDDGGSSGRLRDELQILPPGDIRNCMVALSEDSTLLSRLFRYRFPGDGELGGHSFGNLFLAALTAVTGDFVEAVRLSSEVLAIKGRIYPATLSDVRLVAELEDGTIVRGETNITASRKPIRRLRLEPEKCLPLPEALAAIRAADIITIGPGSLYTSILPNLLVARVPEAIAESHAIKIFVCNLMTQPGETDGYTARQHLEKVNEYAPAIKFDYVIVNNRPISEEQAARYAAEGAHQIGLDEEEWRPALDNAAEIVRADLLDEGEKVRHSPEKLARVIIACYERANAPQSV</sequence>
<name>A0A0B6WTW0_9BACT</name>
<keyword evidence="4" id="KW-1185">Reference proteome</keyword>
<protein>
    <recommendedName>
        <fullName evidence="2">Putative gluconeogenesis factor</fullName>
    </recommendedName>
</protein>
<evidence type="ECO:0000313" key="3">
    <source>
        <dbReference type="EMBL" id="CDM64476.1"/>
    </source>
</evidence>
<dbReference type="AlphaFoldDB" id="A0A0B6WTW0"/>
<dbReference type="SUPFAM" id="SSF142338">
    <property type="entry name" value="CofD-like"/>
    <property type="match status" value="1"/>
</dbReference>
<dbReference type="GO" id="GO:0008360">
    <property type="term" value="P:regulation of cell shape"/>
    <property type="evidence" value="ECO:0007669"/>
    <property type="project" value="UniProtKB-UniRule"/>
</dbReference>
<dbReference type="OrthoDB" id="9783842at2"/>
<dbReference type="EMBL" id="CBXV010000002">
    <property type="protein sequence ID" value="CDM64476.1"/>
    <property type="molecule type" value="Genomic_DNA"/>
</dbReference>
<dbReference type="GO" id="GO:0005737">
    <property type="term" value="C:cytoplasm"/>
    <property type="evidence" value="ECO:0007669"/>
    <property type="project" value="UniProtKB-SubCell"/>
</dbReference>
<dbReference type="RefSeq" id="WP_041973955.1">
    <property type="nucleotide sequence ID" value="NZ_CBXV010000002.1"/>
</dbReference>
<gene>
    <name evidence="3" type="ORF">PYK22_00470</name>
</gene>
<reference evidence="3 4" key="2">
    <citation type="submission" date="2015-01" db="EMBL/GenBank/DDBJ databases">
        <title>Complete genome sequence of Pyrinomonas methylaliphatogenes type strain K22T.</title>
        <authorList>
            <person name="Lee K.C.Y."/>
            <person name="Power J.F."/>
            <person name="Dunfield P.F."/>
            <person name="Morgan X.C."/>
            <person name="Huttenhower C."/>
            <person name="Stott M.B."/>
        </authorList>
    </citation>
    <scope>NUCLEOTIDE SEQUENCE [LARGE SCALE GENOMIC DNA]</scope>
    <source>
        <strain evidence="3 4">K22</strain>
    </source>
</reference>
<keyword evidence="1 2" id="KW-0963">Cytoplasm</keyword>
<organism evidence="3 4">
    <name type="scientific">Pyrinomonas methylaliphatogenes</name>
    <dbReference type="NCBI Taxonomy" id="454194"/>
    <lineage>
        <taxon>Bacteria</taxon>
        <taxon>Pseudomonadati</taxon>
        <taxon>Acidobacteriota</taxon>
        <taxon>Blastocatellia</taxon>
        <taxon>Blastocatellales</taxon>
        <taxon>Pyrinomonadaceae</taxon>
        <taxon>Pyrinomonas</taxon>
    </lineage>
</organism>
<dbReference type="GO" id="GO:0043743">
    <property type="term" value="F:LPPG:FO 2-phospho-L-lactate transferase activity"/>
    <property type="evidence" value="ECO:0007669"/>
    <property type="project" value="InterPro"/>
</dbReference>
<dbReference type="Pfam" id="PF01933">
    <property type="entry name" value="CofD"/>
    <property type="match status" value="1"/>
</dbReference>
<dbReference type="Proteomes" id="UP000031518">
    <property type="component" value="Unassembled WGS sequence"/>
</dbReference>
<dbReference type="InterPro" id="IPR010119">
    <property type="entry name" value="Gluconeogen_factor"/>
</dbReference>
<evidence type="ECO:0000256" key="2">
    <source>
        <dbReference type="HAMAP-Rule" id="MF_00973"/>
    </source>
</evidence>
<proteinExistence type="inferred from homology"/>
<evidence type="ECO:0000256" key="1">
    <source>
        <dbReference type="ARBA" id="ARBA00022490"/>
    </source>
</evidence>